<sequence length="178" mass="20335">MKENRKHNVILIGYMGSGKTSVGECLSKRLTYHFRDTDQLLERKAGDTINHIFATRGEEYFRNLETELLMELNDNLEHTVLSTGGGLPLREQNASLLRKMGYVVFLKASKQTIIKRINRDTTRPLLRGGDINQKVESMLAVRTPIYERTAHKIIATDDKSVDEIALLIMEAYLKQISK</sequence>
<feature type="binding site" evidence="7">
    <location>
        <position position="62"/>
    </location>
    <ligand>
        <name>substrate</name>
    </ligand>
</feature>
<reference evidence="8 9" key="1">
    <citation type="submission" date="2020-07" db="EMBL/GenBank/DDBJ databases">
        <title>Characterization and genome sequencing of isolate MD1, a novel member within the family Lachnospiraceae.</title>
        <authorList>
            <person name="Rettenmaier R."/>
            <person name="Di Bello L."/>
            <person name="Zinser C."/>
            <person name="Scheitz K."/>
            <person name="Liebl W."/>
            <person name="Zverlov V."/>
        </authorList>
    </citation>
    <scope>NUCLEOTIDE SEQUENCE [LARGE SCALE GENOMIC DNA]</scope>
    <source>
        <strain evidence="8 9">MD1</strain>
    </source>
</reference>
<feature type="binding site" evidence="7">
    <location>
        <position position="85"/>
    </location>
    <ligand>
        <name>substrate</name>
    </ligand>
</feature>
<keyword evidence="7" id="KW-0460">Magnesium</keyword>
<comment type="similarity">
    <text evidence="7">Belongs to the shikimate kinase family.</text>
</comment>
<dbReference type="Pfam" id="PF01202">
    <property type="entry name" value="SKI"/>
    <property type="match status" value="1"/>
</dbReference>
<dbReference type="HAMAP" id="MF_00109">
    <property type="entry name" value="Shikimate_kinase"/>
    <property type="match status" value="1"/>
</dbReference>
<name>A0A839JXH0_9FIRM</name>
<dbReference type="GO" id="GO:0000287">
    <property type="term" value="F:magnesium ion binding"/>
    <property type="evidence" value="ECO:0007669"/>
    <property type="project" value="UniProtKB-UniRule"/>
</dbReference>
<comment type="subcellular location">
    <subcellularLocation>
        <location evidence="7">Cytoplasm</location>
    </subcellularLocation>
</comment>
<evidence type="ECO:0000313" key="8">
    <source>
        <dbReference type="EMBL" id="MBB2182375.1"/>
    </source>
</evidence>
<gene>
    <name evidence="7" type="primary">aroK</name>
    <name evidence="8" type="ORF">H0486_05735</name>
</gene>
<dbReference type="InterPro" id="IPR000623">
    <property type="entry name" value="Shikimate_kinase/TSH1"/>
</dbReference>
<keyword evidence="1 7" id="KW-0028">Amino-acid biosynthesis</keyword>
<organism evidence="8 9">
    <name type="scientific">Variimorphobacter saccharofermentans</name>
    <dbReference type="NCBI Taxonomy" id="2755051"/>
    <lineage>
        <taxon>Bacteria</taxon>
        <taxon>Bacillati</taxon>
        <taxon>Bacillota</taxon>
        <taxon>Clostridia</taxon>
        <taxon>Lachnospirales</taxon>
        <taxon>Lachnospiraceae</taxon>
        <taxon>Variimorphobacter</taxon>
    </lineage>
</organism>
<feature type="binding site" evidence="7">
    <location>
        <position position="123"/>
    </location>
    <ligand>
        <name>ATP</name>
        <dbReference type="ChEBI" id="CHEBI:30616"/>
    </ligand>
</feature>
<evidence type="ECO:0000256" key="5">
    <source>
        <dbReference type="ARBA" id="ARBA00022840"/>
    </source>
</evidence>
<evidence type="ECO:0000256" key="3">
    <source>
        <dbReference type="ARBA" id="ARBA00022741"/>
    </source>
</evidence>
<keyword evidence="3 7" id="KW-0547">Nucleotide-binding</keyword>
<dbReference type="GO" id="GO:0005829">
    <property type="term" value="C:cytosol"/>
    <property type="evidence" value="ECO:0007669"/>
    <property type="project" value="TreeGrafter"/>
</dbReference>
<dbReference type="CDD" id="cd00464">
    <property type="entry name" value="SK"/>
    <property type="match status" value="1"/>
</dbReference>
<dbReference type="EC" id="2.7.1.71" evidence="7"/>
<dbReference type="UniPathway" id="UPA00053">
    <property type="reaction ID" value="UER00088"/>
</dbReference>
<feature type="binding site" evidence="7">
    <location>
        <position position="142"/>
    </location>
    <ligand>
        <name>substrate</name>
    </ligand>
</feature>
<keyword evidence="4 7" id="KW-0418">Kinase</keyword>
<evidence type="ECO:0000256" key="6">
    <source>
        <dbReference type="ARBA" id="ARBA00023141"/>
    </source>
</evidence>
<feature type="binding site" evidence="7">
    <location>
        <position position="38"/>
    </location>
    <ligand>
        <name>substrate</name>
    </ligand>
</feature>
<comment type="caution">
    <text evidence="8">The sequence shown here is derived from an EMBL/GenBank/DDBJ whole genome shotgun (WGS) entry which is preliminary data.</text>
</comment>
<feature type="binding site" evidence="7">
    <location>
        <begin position="16"/>
        <end position="21"/>
    </location>
    <ligand>
        <name>ATP</name>
        <dbReference type="ChEBI" id="CHEBI:30616"/>
    </ligand>
</feature>
<keyword evidence="7" id="KW-0479">Metal-binding</keyword>
<evidence type="ECO:0000256" key="4">
    <source>
        <dbReference type="ARBA" id="ARBA00022777"/>
    </source>
</evidence>
<comment type="subunit">
    <text evidence="7">Monomer.</text>
</comment>
<proteinExistence type="inferred from homology"/>
<keyword evidence="7" id="KW-0963">Cytoplasm</keyword>
<dbReference type="Proteomes" id="UP000574276">
    <property type="component" value="Unassembled WGS sequence"/>
</dbReference>
<dbReference type="GO" id="GO:0008652">
    <property type="term" value="P:amino acid biosynthetic process"/>
    <property type="evidence" value="ECO:0007669"/>
    <property type="project" value="UniProtKB-KW"/>
</dbReference>
<comment type="function">
    <text evidence="7">Catalyzes the specific phosphorylation of the 3-hydroxyl group of shikimic acid using ATP as a cosubstrate.</text>
</comment>
<dbReference type="EMBL" id="JACEGA010000001">
    <property type="protein sequence ID" value="MBB2182375.1"/>
    <property type="molecule type" value="Genomic_DNA"/>
</dbReference>
<evidence type="ECO:0000256" key="7">
    <source>
        <dbReference type="HAMAP-Rule" id="MF_00109"/>
    </source>
</evidence>
<dbReference type="AlphaFoldDB" id="A0A839JXH0"/>
<feature type="binding site" evidence="7">
    <location>
        <position position="20"/>
    </location>
    <ligand>
        <name>Mg(2+)</name>
        <dbReference type="ChEBI" id="CHEBI:18420"/>
    </ligand>
</feature>
<evidence type="ECO:0000313" key="9">
    <source>
        <dbReference type="Proteomes" id="UP000574276"/>
    </source>
</evidence>
<dbReference type="GO" id="GO:0005524">
    <property type="term" value="F:ATP binding"/>
    <property type="evidence" value="ECO:0007669"/>
    <property type="project" value="UniProtKB-UniRule"/>
</dbReference>
<protein>
    <recommendedName>
        <fullName evidence="7">Shikimate kinase</fullName>
        <shortName evidence="7">SK</shortName>
        <ecNumber evidence="7">2.7.1.71</ecNumber>
    </recommendedName>
</protein>
<dbReference type="GO" id="GO:0009423">
    <property type="term" value="P:chorismate biosynthetic process"/>
    <property type="evidence" value="ECO:0007669"/>
    <property type="project" value="UniProtKB-UniRule"/>
</dbReference>
<dbReference type="InterPro" id="IPR027417">
    <property type="entry name" value="P-loop_NTPase"/>
</dbReference>
<dbReference type="GO" id="GO:0009073">
    <property type="term" value="P:aromatic amino acid family biosynthetic process"/>
    <property type="evidence" value="ECO:0007669"/>
    <property type="project" value="UniProtKB-KW"/>
</dbReference>
<comment type="caution">
    <text evidence="7">Lacks conserved residue(s) required for the propagation of feature annotation.</text>
</comment>
<evidence type="ECO:0000256" key="2">
    <source>
        <dbReference type="ARBA" id="ARBA00022679"/>
    </source>
</evidence>
<dbReference type="SUPFAM" id="SSF52540">
    <property type="entry name" value="P-loop containing nucleoside triphosphate hydrolases"/>
    <property type="match status" value="1"/>
</dbReference>
<comment type="cofactor">
    <cofactor evidence="7">
        <name>Mg(2+)</name>
        <dbReference type="ChEBI" id="CHEBI:18420"/>
    </cofactor>
    <text evidence="7">Binds 1 Mg(2+) ion per subunit.</text>
</comment>
<keyword evidence="9" id="KW-1185">Reference proteome</keyword>
<comment type="catalytic activity">
    <reaction evidence="7">
        <text>shikimate + ATP = 3-phosphoshikimate + ADP + H(+)</text>
        <dbReference type="Rhea" id="RHEA:13121"/>
        <dbReference type="ChEBI" id="CHEBI:15378"/>
        <dbReference type="ChEBI" id="CHEBI:30616"/>
        <dbReference type="ChEBI" id="CHEBI:36208"/>
        <dbReference type="ChEBI" id="CHEBI:145989"/>
        <dbReference type="ChEBI" id="CHEBI:456216"/>
        <dbReference type="EC" id="2.7.1.71"/>
    </reaction>
</comment>
<keyword evidence="5 7" id="KW-0067">ATP-binding</keyword>
<dbReference type="PRINTS" id="PR01100">
    <property type="entry name" value="SHIKIMTKNASE"/>
</dbReference>
<dbReference type="PANTHER" id="PTHR21087">
    <property type="entry name" value="SHIKIMATE KINASE"/>
    <property type="match status" value="1"/>
</dbReference>
<dbReference type="InterPro" id="IPR031322">
    <property type="entry name" value="Shikimate/glucono_kinase"/>
</dbReference>
<dbReference type="PANTHER" id="PTHR21087:SF16">
    <property type="entry name" value="SHIKIMATE KINASE 1, CHLOROPLASTIC"/>
    <property type="match status" value="1"/>
</dbReference>
<keyword evidence="6 7" id="KW-0057">Aromatic amino acid biosynthesis</keyword>
<dbReference type="GO" id="GO:0004765">
    <property type="term" value="F:shikimate kinase activity"/>
    <property type="evidence" value="ECO:0007669"/>
    <property type="project" value="UniProtKB-UniRule"/>
</dbReference>
<keyword evidence="2 7" id="KW-0808">Transferase</keyword>
<dbReference type="RefSeq" id="WP_228352100.1">
    <property type="nucleotide sequence ID" value="NZ_JACEGA010000001.1"/>
</dbReference>
<dbReference type="Gene3D" id="3.40.50.300">
    <property type="entry name" value="P-loop containing nucleotide triphosphate hydrolases"/>
    <property type="match status" value="1"/>
</dbReference>
<comment type="pathway">
    <text evidence="7">Metabolic intermediate biosynthesis; chorismate biosynthesis; chorismate from D-erythrose 4-phosphate and phosphoenolpyruvate: step 5/7.</text>
</comment>
<evidence type="ECO:0000256" key="1">
    <source>
        <dbReference type="ARBA" id="ARBA00022605"/>
    </source>
</evidence>
<accession>A0A839JXH0</accession>